<protein>
    <submittedName>
        <fullName evidence="1">Uncharacterized protein</fullName>
    </submittedName>
</protein>
<organism evidence="1 2">
    <name type="scientific">Actinomyces israelii</name>
    <dbReference type="NCBI Taxonomy" id="1659"/>
    <lineage>
        <taxon>Bacteria</taxon>
        <taxon>Bacillati</taxon>
        <taxon>Actinomycetota</taxon>
        <taxon>Actinomycetes</taxon>
        <taxon>Actinomycetales</taxon>
        <taxon>Actinomycetaceae</taxon>
        <taxon>Actinomyces</taxon>
    </lineage>
</organism>
<dbReference type="RefSeq" id="WP_268918733.1">
    <property type="nucleotide sequence ID" value="NZ_JAPTMY010000064.1"/>
</dbReference>
<evidence type="ECO:0000313" key="1">
    <source>
        <dbReference type="EMBL" id="MCZ0859553.1"/>
    </source>
</evidence>
<comment type="caution">
    <text evidence="1">The sequence shown here is derived from an EMBL/GenBank/DDBJ whole genome shotgun (WGS) entry which is preliminary data.</text>
</comment>
<gene>
    <name evidence="1" type="ORF">OHJ16_16095</name>
</gene>
<reference evidence="1" key="1">
    <citation type="submission" date="2022-10" db="EMBL/GenBank/DDBJ databases">
        <title>Genome sequence of Actinomyces israelii ATCC 10048.</title>
        <authorList>
            <person name="Watt R.M."/>
            <person name="Tong W.M."/>
        </authorList>
    </citation>
    <scope>NUCLEOTIDE SEQUENCE</scope>
    <source>
        <strain evidence="1">ATCC 10048</strain>
    </source>
</reference>
<dbReference type="EMBL" id="JAPTMY010000064">
    <property type="protein sequence ID" value="MCZ0859553.1"/>
    <property type="molecule type" value="Genomic_DNA"/>
</dbReference>
<sequence>MPDFTSLIRDGALSLVVSLPRNDLDLARAALDAGADAIKVHANVWHRASGNTFGSLEDNRSFLHDLITVAQGRPVGLVPGARDSFITPRELRELEDMGLSFFSAYADDCPPFMLASSLTRMLAIHDTYTRADLIGLHDWDRVDVVEASIINGEEYGSPLSVTDLLRYRSIVRTTGKPVLVPTQRAIDPDDVWALRAAGCGAVMIGAMVMKGASASCVAEATRSFRRAIDSI</sequence>
<proteinExistence type="predicted"/>
<evidence type="ECO:0000313" key="2">
    <source>
        <dbReference type="Proteomes" id="UP001072034"/>
    </source>
</evidence>
<keyword evidence="2" id="KW-1185">Reference proteome</keyword>
<dbReference type="InterPro" id="IPR036206">
    <property type="entry name" value="ThiamineP_synth_sf"/>
</dbReference>
<accession>A0ABT4ICT5</accession>
<dbReference type="SUPFAM" id="SSF51391">
    <property type="entry name" value="Thiamin phosphate synthase"/>
    <property type="match status" value="1"/>
</dbReference>
<dbReference type="Proteomes" id="UP001072034">
    <property type="component" value="Unassembled WGS sequence"/>
</dbReference>
<name>A0ABT4ICT5_9ACTO</name>